<comment type="caution">
    <text evidence="3">The sequence shown here is derived from an EMBL/GenBank/DDBJ whole genome shotgun (WGS) entry which is preliminary data.</text>
</comment>
<gene>
    <name evidence="3" type="ORF">AWB83_03324</name>
</gene>
<dbReference type="InterPro" id="IPR011047">
    <property type="entry name" value="Quinoprotein_ADH-like_sf"/>
</dbReference>
<dbReference type="InterPro" id="IPR015943">
    <property type="entry name" value="WD40/YVTN_repeat-like_dom_sf"/>
</dbReference>
<dbReference type="InterPro" id="IPR001680">
    <property type="entry name" value="WD40_rpt"/>
</dbReference>
<dbReference type="SUPFAM" id="SSF50978">
    <property type="entry name" value="WD40 repeat-like"/>
    <property type="match status" value="1"/>
</dbReference>
<protein>
    <submittedName>
        <fullName evidence="3">WD domain, G-beta repeat</fullName>
    </submittedName>
</protein>
<dbReference type="SMART" id="SM00320">
    <property type="entry name" value="WD40"/>
    <property type="match status" value="8"/>
</dbReference>
<accession>A0A158BKZ6</accession>
<sequence length="1002" mass="108802">MYDPHSAHRVILTVHGIRTYGKWSDRLRMLIHARDPRLPVENYSYGFFSTFALLLPPFRWFAVWRFAKELRSLAGRYRHAQFDIVAHSFGTFIVGKTLKRTASADLPRIGTVIFAGSVLRQTFPWRKIFEKKAVKRVVNECGVDDHVLIISQLFVLFTGMAGRVGFHGFQGNTLRNRYFSGGHSLYFTDEFMSERWIPLLVDEAAASPVDERRELSALSAAAMWLVQNFEPLKIALYIGAPCWLMIWQVDTWNKAYAQEVATRAAALVGPAKASTLDGLALAIESVATKPTKLGLETLERATAMLPDEAYSVRLQANRTSSGAAHATDYDASQGIGPILIGARGNTGLVGTDKGAIVAFDTKNWSVLRAISLGDDPIDVIALDDSGQHAFASDQEGAIALWNPANQSAPVRIAGRGRIFAAGFSGDGKSLCLLSEPEEGGAEMRELDAVSGVQRSATALEPARVTAAAVSPDGTLAATATNRASELTDDVMTPPNAIRLWNTRNGKLIHSFISSGEVTSVSLSPDNLFLAAGDVFGVTQVWSLNDPSPIFQSRQAVPIAFVQFSRFDSPMTMPAELSIKDWMEDQTIETALERGIALYPQIMLASAGKDGTVSIINLVTRKETGLVLQREHVRSVSFSKGDDLLFIGNGSGINAWRTSAFANAEVVLNSPIEAISIGPQSNTILALGSNALYRAWNRNTGRQVVQETLYQPGWRNAPELENSAIAVTPKAITFLGSLASIAPAMVSRWDGVTGTPLPPVRVAALVTRVTVSQDGQRMAVASDDGLIHLYPVLPDPDDPPVTVSTTSSPTAMSLSEDARWLIAGNASGRVDVWDTATLAHRAFQGQGKIVEVAASVESGRFVFADEQGRVVSIDASSGEASTIVADNVPVGSLAFWGKNLLAVSKKTLKVFDLSSRGVLAEREVEGPVRNVVFGHDGYDIYYTVGNKVQQWRWDRQALLRVACVRAGRSLDNDFRERFGLRSHAENWLLLALTGNRLKGCESS</sequence>
<evidence type="ECO:0000313" key="3">
    <source>
        <dbReference type="EMBL" id="SAK69987.1"/>
    </source>
</evidence>
<reference evidence="3" key="1">
    <citation type="submission" date="2016-01" db="EMBL/GenBank/DDBJ databases">
        <authorList>
            <person name="Peeters C."/>
        </authorList>
    </citation>
    <scope>NUCLEOTIDE SEQUENCE [LARGE SCALE GENOMIC DNA]</scope>
    <source>
        <strain evidence="3">LMG 29326</strain>
    </source>
</reference>
<dbReference type="SUPFAM" id="SSF53474">
    <property type="entry name" value="alpha/beta-Hydrolases"/>
    <property type="match status" value="1"/>
</dbReference>
<dbReference type="Proteomes" id="UP000054978">
    <property type="component" value="Unassembled WGS sequence"/>
</dbReference>
<dbReference type="PANTHER" id="PTHR44019">
    <property type="entry name" value="WD REPEAT-CONTAINING PROTEIN 55"/>
    <property type="match status" value="1"/>
</dbReference>
<keyword evidence="4" id="KW-1185">Reference proteome</keyword>
<proteinExistence type="predicted"/>
<keyword evidence="1" id="KW-0853">WD repeat</keyword>
<dbReference type="InterPro" id="IPR050505">
    <property type="entry name" value="WDR55/POC1"/>
</dbReference>
<dbReference type="OrthoDB" id="2988699at2"/>
<dbReference type="InterPro" id="IPR036322">
    <property type="entry name" value="WD40_repeat_dom_sf"/>
</dbReference>
<dbReference type="EMBL" id="FCOB02000014">
    <property type="protein sequence ID" value="SAK69987.1"/>
    <property type="molecule type" value="Genomic_DNA"/>
</dbReference>
<dbReference type="InterPro" id="IPR029058">
    <property type="entry name" value="AB_hydrolase_fold"/>
</dbReference>
<dbReference type="Gene3D" id="2.130.10.10">
    <property type="entry name" value="YVTN repeat-like/Quinoprotein amine dehydrogenase"/>
    <property type="match status" value="4"/>
</dbReference>
<dbReference type="SUPFAM" id="SSF50998">
    <property type="entry name" value="Quinoprotein alcohol dehydrogenase-like"/>
    <property type="match status" value="1"/>
</dbReference>
<organism evidence="3 4">
    <name type="scientific">Caballeronia ptereochthonis</name>
    <dbReference type="NCBI Taxonomy" id="1777144"/>
    <lineage>
        <taxon>Bacteria</taxon>
        <taxon>Pseudomonadati</taxon>
        <taxon>Pseudomonadota</taxon>
        <taxon>Betaproteobacteria</taxon>
        <taxon>Burkholderiales</taxon>
        <taxon>Burkholderiaceae</taxon>
        <taxon>Caballeronia</taxon>
    </lineage>
</organism>
<dbReference type="STRING" id="1777144.AWB83_03324"/>
<name>A0A158BKZ6_9BURK</name>
<dbReference type="RefSeq" id="WP_087046677.1">
    <property type="nucleotide sequence ID" value="NZ_FCOB02000014.1"/>
</dbReference>
<keyword evidence="2" id="KW-0677">Repeat</keyword>
<evidence type="ECO:0000313" key="4">
    <source>
        <dbReference type="Proteomes" id="UP000054978"/>
    </source>
</evidence>
<dbReference type="PANTHER" id="PTHR44019:SF8">
    <property type="entry name" value="POC1 CENTRIOLAR PROTEIN HOMOLOG"/>
    <property type="match status" value="1"/>
</dbReference>
<dbReference type="AlphaFoldDB" id="A0A158BKZ6"/>
<evidence type="ECO:0000256" key="1">
    <source>
        <dbReference type="ARBA" id="ARBA00022574"/>
    </source>
</evidence>
<evidence type="ECO:0000256" key="2">
    <source>
        <dbReference type="ARBA" id="ARBA00022737"/>
    </source>
</evidence>